<feature type="domain" description="DUF4440" evidence="2">
    <location>
        <begin position="46"/>
        <end position="151"/>
    </location>
</feature>
<proteinExistence type="predicted"/>
<accession>A0A9X4BRI7</accession>
<dbReference type="EMBL" id="JANWTP010000029">
    <property type="protein sequence ID" value="MDC8638273.1"/>
    <property type="molecule type" value="Genomic_DNA"/>
</dbReference>
<dbReference type="Pfam" id="PF14534">
    <property type="entry name" value="DUF4440"/>
    <property type="match status" value="1"/>
</dbReference>
<evidence type="ECO:0000313" key="3">
    <source>
        <dbReference type="EMBL" id="MDC8638273.1"/>
    </source>
</evidence>
<evidence type="ECO:0000313" key="4">
    <source>
        <dbReference type="Proteomes" id="UP001140230"/>
    </source>
</evidence>
<gene>
    <name evidence="3" type="ORF">NY667_10630</name>
</gene>
<feature type="signal peptide" evidence="1">
    <location>
        <begin position="1"/>
        <end position="28"/>
    </location>
</feature>
<dbReference type="InterPro" id="IPR027843">
    <property type="entry name" value="DUF4440"/>
</dbReference>
<reference evidence="3" key="1">
    <citation type="journal article" date="2022" name="Phytopathology">
        <title>Whole genome sequencing-based tracing of a 2022 introduction and outbreak of Xanthomonas hortorum pv. pelargonii.</title>
        <authorList>
            <person name="Iruegas Bocardo F."/>
            <person name="Weisberg A.J."/>
            <person name="Riutta E.R."/>
            <person name="Kilday K.B."/>
            <person name="Bonkowski J.C."/>
            <person name="Creswell T.C."/>
            <person name="Daughtrey M."/>
            <person name="Rane K.K."/>
            <person name="Grunwald N.J."/>
            <person name="Chang J.H."/>
            <person name="Putnam M."/>
        </authorList>
    </citation>
    <scope>NUCLEOTIDE SEQUENCE</scope>
    <source>
        <strain evidence="3">22-338</strain>
    </source>
</reference>
<dbReference type="InterPro" id="IPR032710">
    <property type="entry name" value="NTF2-like_dom_sf"/>
</dbReference>
<evidence type="ECO:0000259" key="2">
    <source>
        <dbReference type="Pfam" id="PF14534"/>
    </source>
</evidence>
<dbReference type="Proteomes" id="UP001140230">
    <property type="component" value="Unassembled WGS sequence"/>
</dbReference>
<reference evidence="3" key="2">
    <citation type="submission" date="2022-08" db="EMBL/GenBank/DDBJ databases">
        <authorList>
            <person name="Iruegas-Bocardo F."/>
            <person name="Weisberg A.J."/>
            <person name="Riutta E.R."/>
            <person name="Kilday K."/>
            <person name="Bonkowski J.C."/>
            <person name="Creswell T."/>
            <person name="Daughtrey M.L."/>
            <person name="Rane K."/>
            <person name="Grunwald N.J."/>
            <person name="Chang J.H."/>
            <person name="Putnam M.L."/>
        </authorList>
    </citation>
    <scope>NUCLEOTIDE SEQUENCE</scope>
    <source>
        <strain evidence="3">22-338</strain>
    </source>
</reference>
<keyword evidence="1" id="KW-0732">Signal</keyword>
<feature type="chain" id="PRO_5040967435" evidence="1">
    <location>
        <begin position="29"/>
        <end position="176"/>
    </location>
</feature>
<dbReference type="AlphaFoldDB" id="A0A9X4BRI7"/>
<dbReference type="Gene3D" id="3.10.450.50">
    <property type="match status" value="1"/>
</dbReference>
<dbReference type="RefSeq" id="WP_102251965.1">
    <property type="nucleotide sequence ID" value="NZ_CP168178.1"/>
</dbReference>
<evidence type="ECO:0000256" key="1">
    <source>
        <dbReference type="SAM" id="SignalP"/>
    </source>
</evidence>
<sequence length="176" mass="18639">MSIGSVTRAMAVACCFGGLLATTVGVCAQPAAPAAPAAAAADNAVIRELEARLATAFVKKDLVFLDSVIAEDVIYVGSDGARMNKSAYLVLVTKDRVYSSYVNKTMVTRMYGDFAVVSGPEKVAGEFGGWKGQVDVVTTRVWAHRANKWQIVLWQATTAPAPPAAPHSLQKWLHGG</sequence>
<organism evidence="3 4">
    <name type="scientific">Xanthomonas hortorum pv. hederae</name>
    <dbReference type="NCBI Taxonomy" id="453603"/>
    <lineage>
        <taxon>Bacteria</taxon>
        <taxon>Pseudomonadati</taxon>
        <taxon>Pseudomonadota</taxon>
        <taxon>Gammaproteobacteria</taxon>
        <taxon>Lysobacterales</taxon>
        <taxon>Lysobacteraceae</taxon>
        <taxon>Xanthomonas</taxon>
    </lineage>
</organism>
<dbReference type="SUPFAM" id="SSF54427">
    <property type="entry name" value="NTF2-like"/>
    <property type="match status" value="1"/>
</dbReference>
<protein>
    <submittedName>
        <fullName evidence="3">Nuclear transport factor 2 family protein</fullName>
    </submittedName>
</protein>
<name>A0A9X4BRI7_9XANT</name>
<comment type="caution">
    <text evidence="3">The sequence shown here is derived from an EMBL/GenBank/DDBJ whole genome shotgun (WGS) entry which is preliminary data.</text>
</comment>